<dbReference type="GO" id="GO:0000149">
    <property type="term" value="F:SNARE binding"/>
    <property type="evidence" value="ECO:0007669"/>
    <property type="project" value="TreeGrafter"/>
</dbReference>
<evidence type="ECO:0000256" key="5">
    <source>
        <dbReference type="ARBA" id="ARBA00022989"/>
    </source>
</evidence>
<proteinExistence type="predicted"/>
<evidence type="ECO:0000256" key="7">
    <source>
        <dbReference type="SAM" id="Phobius"/>
    </source>
</evidence>
<dbReference type="PANTHER" id="PTHR21230">
    <property type="entry name" value="VESICLE TRANSPORT V-SNARE PROTEIN VTI1-RELATED"/>
    <property type="match status" value="1"/>
</dbReference>
<gene>
    <name evidence="8" type="ORF">CYNAS_LOCUS8013</name>
</gene>
<keyword evidence="2" id="KW-0813">Transport</keyword>
<dbReference type="Proteomes" id="UP001176961">
    <property type="component" value="Unassembled WGS sequence"/>
</dbReference>
<evidence type="ECO:0000256" key="4">
    <source>
        <dbReference type="ARBA" id="ARBA00022927"/>
    </source>
</evidence>
<keyword evidence="3 7" id="KW-0812">Transmembrane</keyword>
<keyword evidence="9" id="KW-1185">Reference proteome</keyword>
<dbReference type="GO" id="GO:0031201">
    <property type="term" value="C:SNARE complex"/>
    <property type="evidence" value="ECO:0007669"/>
    <property type="project" value="TreeGrafter"/>
</dbReference>
<keyword evidence="4" id="KW-0653">Protein transport</keyword>
<dbReference type="GO" id="GO:0005484">
    <property type="term" value="F:SNAP receptor activity"/>
    <property type="evidence" value="ECO:0007669"/>
    <property type="project" value="TreeGrafter"/>
</dbReference>
<dbReference type="PANTHER" id="PTHR21230:SF1">
    <property type="entry name" value="GOLGI SNAP RECEPTOR COMPLEX MEMBER 2"/>
    <property type="match status" value="1"/>
</dbReference>
<dbReference type="GO" id="GO:0012507">
    <property type="term" value="C:ER to Golgi transport vesicle membrane"/>
    <property type="evidence" value="ECO:0007669"/>
    <property type="project" value="TreeGrafter"/>
</dbReference>
<protein>
    <recommendedName>
        <fullName evidence="10">Membrin</fullName>
    </recommendedName>
</protein>
<accession>A0AA36M2R5</accession>
<evidence type="ECO:0000313" key="8">
    <source>
        <dbReference type="EMBL" id="CAJ0596030.1"/>
    </source>
</evidence>
<evidence type="ECO:0000313" key="9">
    <source>
        <dbReference type="Proteomes" id="UP001176961"/>
    </source>
</evidence>
<dbReference type="GO" id="GO:0031902">
    <property type="term" value="C:late endosome membrane"/>
    <property type="evidence" value="ECO:0007669"/>
    <property type="project" value="TreeGrafter"/>
</dbReference>
<name>A0AA36M2R5_CYLNA</name>
<evidence type="ECO:0000256" key="6">
    <source>
        <dbReference type="ARBA" id="ARBA00023136"/>
    </source>
</evidence>
<reference evidence="8" key="1">
    <citation type="submission" date="2023-07" db="EMBL/GenBank/DDBJ databases">
        <authorList>
            <consortium name="CYATHOMIX"/>
        </authorList>
    </citation>
    <scope>NUCLEOTIDE SEQUENCE</scope>
    <source>
        <strain evidence="8">N/A</strain>
    </source>
</reference>
<dbReference type="AlphaFoldDB" id="A0AA36M2R5"/>
<dbReference type="EMBL" id="CATQJL010000112">
    <property type="protein sequence ID" value="CAJ0596030.1"/>
    <property type="molecule type" value="Genomic_DNA"/>
</dbReference>
<keyword evidence="6 7" id="KW-0472">Membrane</keyword>
<dbReference type="GO" id="GO:0006906">
    <property type="term" value="P:vesicle fusion"/>
    <property type="evidence" value="ECO:0007669"/>
    <property type="project" value="TreeGrafter"/>
</dbReference>
<comment type="subcellular location">
    <subcellularLocation>
        <location evidence="1">Membrane</location>
        <topology evidence="1">Single-pass type IV membrane protein</topology>
    </subcellularLocation>
</comment>
<keyword evidence="5 7" id="KW-1133">Transmembrane helix</keyword>
<sequence length="277" mass="32399">MTKQLTQCKWIAKEDRNRTPKPQIDSSRVQIPIAHISEQEESSPDSSELRCRKIAFNFVRHSYGLMRMDLTPNLLQQAQFGMGRLERAKDEQEAHQISQYITEQLRNVDKNCEQLIILVNKEPPARRHLVRIKVDQLQSDSQSTHYAISAMYSRLTAKWRAASEREELLHQRFRPNQSTTLSLEDHELQMNDRLNSSNRQVDDLISQGVAVLDSLRSQHMNLRGVRRKIMDIGSALGLSNTTLQMIDRRVREDWLIFVVGCIVTLIFMYVFYRFWKG</sequence>
<dbReference type="Pfam" id="PF12352">
    <property type="entry name" value="V-SNARE_C"/>
    <property type="match status" value="1"/>
</dbReference>
<comment type="caution">
    <text evidence="8">The sequence shown here is derived from an EMBL/GenBank/DDBJ whole genome shotgun (WGS) entry which is preliminary data.</text>
</comment>
<organism evidence="8 9">
    <name type="scientific">Cylicocyclus nassatus</name>
    <name type="common">Nematode worm</name>
    <dbReference type="NCBI Taxonomy" id="53992"/>
    <lineage>
        <taxon>Eukaryota</taxon>
        <taxon>Metazoa</taxon>
        <taxon>Ecdysozoa</taxon>
        <taxon>Nematoda</taxon>
        <taxon>Chromadorea</taxon>
        <taxon>Rhabditida</taxon>
        <taxon>Rhabditina</taxon>
        <taxon>Rhabditomorpha</taxon>
        <taxon>Strongyloidea</taxon>
        <taxon>Strongylidae</taxon>
        <taxon>Cylicocyclus</taxon>
    </lineage>
</organism>
<dbReference type="GO" id="GO:0005789">
    <property type="term" value="C:endoplasmic reticulum membrane"/>
    <property type="evidence" value="ECO:0007669"/>
    <property type="project" value="TreeGrafter"/>
</dbReference>
<evidence type="ECO:0000256" key="2">
    <source>
        <dbReference type="ARBA" id="ARBA00022448"/>
    </source>
</evidence>
<dbReference type="GO" id="GO:0005794">
    <property type="term" value="C:Golgi apparatus"/>
    <property type="evidence" value="ECO:0007669"/>
    <property type="project" value="TreeGrafter"/>
</dbReference>
<dbReference type="SUPFAM" id="SSF58038">
    <property type="entry name" value="SNARE fusion complex"/>
    <property type="match status" value="1"/>
</dbReference>
<dbReference type="Gene3D" id="1.20.5.110">
    <property type="match status" value="1"/>
</dbReference>
<evidence type="ECO:0000256" key="1">
    <source>
        <dbReference type="ARBA" id="ARBA00004211"/>
    </source>
</evidence>
<evidence type="ECO:0008006" key="10">
    <source>
        <dbReference type="Google" id="ProtNLM"/>
    </source>
</evidence>
<dbReference type="GO" id="GO:0015031">
    <property type="term" value="P:protein transport"/>
    <property type="evidence" value="ECO:0007669"/>
    <property type="project" value="UniProtKB-KW"/>
</dbReference>
<feature type="transmembrane region" description="Helical" evidence="7">
    <location>
        <begin position="254"/>
        <end position="275"/>
    </location>
</feature>
<dbReference type="CDD" id="cd15863">
    <property type="entry name" value="SNARE_GS27"/>
    <property type="match status" value="1"/>
</dbReference>
<evidence type="ECO:0000256" key="3">
    <source>
        <dbReference type="ARBA" id="ARBA00022692"/>
    </source>
</evidence>